<dbReference type="InterPro" id="IPR052064">
    <property type="entry name" value="Mito_IMP1_subunit"/>
</dbReference>
<evidence type="ECO:0000313" key="10">
    <source>
        <dbReference type="EMBL" id="KAF2799336.1"/>
    </source>
</evidence>
<evidence type="ECO:0000256" key="8">
    <source>
        <dbReference type="RuleBase" id="RU362041"/>
    </source>
</evidence>
<feature type="active site" evidence="7">
    <location>
        <position position="104"/>
    </location>
</feature>
<dbReference type="GO" id="GO:0042720">
    <property type="term" value="C:mitochondrial inner membrane peptidase complex"/>
    <property type="evidence" value="ECO:0007669"/>
    <property type="project" value="TreeGrafter"/>
</dbReference>
<proteinExistence type="inferred from homology"/>
<dbReference type="GO" id="GO:0006627">
    <property type="term" value="P:protein processing involved in protein targeting to mitochondrion"/>
    <property type="evidence" value="ECO:0007669"/>
    <property type="project" value="TreeGrafter"/>
</dbReference>
<dbReference type="InterPro" id="IPR019757">
    <property type="entry name" value="Pept_S26A_signal_pept_1_Lys-AS"/>
</dbReference>
<feature type="domain" description="Peptidase S26" evidence="9">
    <location>
        <begin position="38"/>
        <end position="181"/>
    </location>
</feature>
<keyword evidence="5" id="KW-0472">Membrane</keyword>
<dbReference type="EMBL" id="MU001766">
    <property type="protein sequence ID" value="KAF2799336.1"/>
    <property type="molecule type" value="Genomic_DNA"/>
</dbReference>
<dbReference type="PANTHER" id="PTHR12383:SF16">
    <property type="entry name" value="MITOCHONDRIAL INNER MEMBRANE PROTEASE SUBUNIT 1"/>
    <property type="match status" value="1"/>
</dbReference>
<keyword evidence="4 8" id="KW-0496">Mitochondrion</keyword>
<evidence type="ECO:0000256" key="4">
    <source>
        <dbReference type="ARBA" id="ARBA00023128"/>
    </source>
</evidence>
<accession>A0A6A6XRY2</accession>
<dbReference type="FunFam" id="2.10.109.10:FF:000015">
    <property type="entry name" value="Mitochondrial inner membrane protease subunit 1"/>
    <property type="match status" value="1"/>
</dbReference>
<gene>
    <name evidence="10" type="ORF">K505DRAFT_321224</name>
</gene>
<dbReference type="PANTHER" id="PTHR12383">
    <property type="entry name" value="PROTEASE FAMILY S26 MITOCHONDRIAL INNER MEMBRANE PROTEASE-RELATED"/>
    <property type="match status" value="1"/>
</dbReference>
<dbReference type="NCBIfam" id="TIGR02227">
    <property type="entry name" value="sigpep_I_bact"/>
    <property type="match status" value="1"/>
</dbReference>
<name>A0A6A6XRY2_9PLEO</name>
<evidence type="ECO:0000256" key="6">
    <source>
        <dbReference type="ARBA" id="ARBA00038445"/>
    </source>
</evidence>
<dbReference type="PROSITE" id="PS00760">
    <property type="entry name" value="SPASE_I_2"/>
    <property type="match status" value="1"/>
</dbReference>
<evidence type="ECO:0000256" key="2">
    <source>
        <dbReference type="ARBA" id="ARBA00022792"/>
    </source>
</evidence>
<protein>
    <recommendedName>
        <fullName evidence="8">Mitochondrial inner membrane protease subunit</fullName>
        <ecNumber evidence="8">3.4.21.-</ecNumber>
    </recommendedName>
</protein>
<dbReference type="SUPFAM" id="SSF51306">
    <property type="entry name" value="LexA/Signal peptidase"/>
    <property type="match status" value="1"/>
</dbReference>
<evidence type="ECO:0000256" key="5">
    <source>
        <dbReference type="ARBA" id="ARBA00023136"/>
    </source>
</evidence>
<comment type="similarity">
    <text evidence="6">Belongs to the peptidase S26 family. IMP1 subfamily.</text>
</comment>
<dbReference type="GO" id="GO:0004252">
    <property type="term" value="F:serine-type endopeptidase activity"/>
    <property type="evidence" value="ECO:0007669"/>
    <property type="project" value="InterPro"/>
</dbReference>
<comment type="subcellular location">
    <subcellularLocation>
        <location evidence="1 8">Mitochondrion inner membrane</location>
    </subcellularLocation>
</comment>
<dbReference type="Pfam" id="PF10502">
    <property type="entry name" value="Peptidase_S26"/>
    <property type="match status" value="1"/>
</dbReference>
<dbReference type="InterPro" id="IPR036286">
    <property type="entry name" value="LexA/Signal_pep-like_sf"/>
</dbReference>
<dbReference type="GO" id="GO:0006465">
    <property type="term" value="P:signal peptide processing"/>
    <property type="evidence" value="ECO:0007669"/>
    <property type="project" value="InterPro"/>
</dbReference>
<evidence type="ECO:0000256" key="7">
    <source>
        <dbReference type="PIRSR" id="PIRSR600223-1"/>
    </source>
</evidence>
<organism evidence="10 11">
    <name type="scientific">Melanomma pulvis-pyrius CBS 109.77</name>
    <dbReference type="NCBI Taxonomy" id="1314802"/>
    <lineage>
        <taxon>Eukaryota</taxon>
        <taxon>Fungi</taxon>
        <taxon>Dikarya</taxon>
        <taxon>Ascomycota</taxon>
        <taxon>Pezizomycotina</taxon>
        <taxon>Dothideomycetes</taxon>
        <taxon>Pleosporomycetidae</taxon>
        <taxon>Pleosporales</taxon>
        <taxon>Melanommataceae</taxon>
        <taxon>Melanomma</taxon>
    </lineage>
</organism>
<keyword evidence="3 8" id="KW-0378">Hydrolase</keyword>
<sequence length="206" mass="22802">MPPPRLPFASLLSRLRTKRPNGPVRLNVALLNFLKGALVYHLTVSYIGSISATSGISMLPTIPHNFGAQPWIMTSKLHRRGRNIHVGDVVIYAHPMIPGAQGAKRVVGMPGDFVSVLTPGKRDEDMDDESIVGGEVREEMIQVPEGHCWLAGDNLEWSRDSRVFGPVPLGLVRGKVVAIIWPWSRMGWLRNSLVDPSAEEVEWRTA</sequence>
<dbReference type="InterPro" id="IPR000223">
    <property type="entry name" value="Pept_S26A_signal_pept_1"/>
</dbReference>
<dbReference type="PRINTS" id="PR00727">
    <property type="entry name" value="LEADERPTASE"/>
</dbReference>
<dbReference type="OrthoDB" id="308440at2759"/>
<feature type="active site" evidence="7">
    <location>
        <position position="57"/>
    </location>
</feature>
<dbReference type="InterPro" id="IPR019533">
    <property type="entry name" value="Peptidase_S26"/>
</dbReference>
<keyword evidence="11" id="KW-1185">Reference proteome</keyword>
<evidence type="ECO:0000259" key="9">
    <source>
        <dbReference type="Pfam" id="PF10502"/>
    </source>
</evidence>
<dbReference type="CDD" id="cd06530">
    <property type="entry name" value="S26_SPase_I"/>
    <property type="match status" value="1"/>
</dbReference>
<dbReference type="Proteomes" id="UP000799757">
    <property type="component" value="Unassembled WGS sequence"/>
</dbReference>
<evidence type="ECO:0000256" key="3">
    <source>
        <dbReference type="ARBA" id="ARBA00022801"/>
    </source>
</evidence>
<reference evidence="10" key="1">
    <citation type="journal article" date="2020" name="Stud. Mycol.">
        <title>101 Dothideomycetes genomes: a test case for predicting lifestyles and emergence of pathogens.</title>
        <authorList>
            <person name="Haridas S."/>
            <person name="Albert R."/>
            <person name="Binder M."/>
            <person name="Bloem J."/>
            <person name="Labutti K."/>
            <person name="Salamov A."/>
            <person name="Andreopoulos B."/>
            <person name="Baker S."/>
            <person name="Barry K."/>
            <person name="Bills G."/>
            <person name="Bluhm B."/>
            <person name="Cannon C."/>
            <person name="Castanera R."/>
            <person name="Culley D."/>
            <person name="Daum C."/>
            <person name="Ezra D."/>
            <person name="Gonzalez J."/>
            <person name="Henrissat B."/>
            <person name="Kuo A."/>
            <person name="Liang C."/>
            <person name="Lipzen A."/>
            <person name="Lutzoni F."/>
            <person name="Magnuson J."/>
            <person name="Mondo S."/>
            <person name="Nolan M."/>
            <person name="Ohm R."/>
            <person name="Pangilinan J."/>
            <person name="Park H.-J."/>
            <person name="Ramirez L."/>
            <person name="Alfaro M."/>
            <person name="Sun H."/>
            <person name="Tritt A."/>
            <person name="Yoshinaga Y."/>
            <person name="Zwiers L.-H."/>
            <person name="Turgeon B."/>
            <person name="Goodwin S."/>
            <person name="Spatafora J."/>
            <person name="Crous P."/>
            <person name="Grigoriev I."/>
        </authorList>
    </citation>
    <scope>NUCLEOTIDE SEQUENCE</scope>
    <source>
        <strain evidence="10">CBS 109.77</strain>
    </source>
</reference>
<evidence type="ECO:0000313" key="11">
    <source>
        <dbReference type="Proteomes" id="UP000799757"/>
    </source>
</evidence>
<dbReference type="EC" id="3.4.21.-" evidence="8"/>
<dbReference type="Gene3D" id="2.10.109.10">
    <property type="entry name" value="Umud Fragment, subunit A"/>
    <property type="match status" value="1"/>
</dbReference>
<keyword evidence="8" id="KW-0645">Protease</keyword>
<evidence type="ECO:0000256" key="1">
    <source>
        <dbReference type="ARBA" id="ARBA00004273"/>
    </source>
</evidence>
<dbReference type="AlphaFoldDB" id="A0A6A6XRY2"/>
<keyword evidence="2 8" id="KW-0999">Mitochondrion inner membrane</keyword>